<dbReference type="AlphaFoldDB" id="V5YN17"/>
<dbReference type="RefSeq" id="WP_023842498.1">
    <property type="nucleotide sequence ID" value="NC_022995.1"/>
</dbReference>
<evidence type="ECO:0000313" key="1">
    <source>
        <dbReference type="EMBL" id="BAO18955.1"/>
    </source>
</evidence>
<geneLocation type="plasmid" evidence="1">
    <name>pM7012</name>
</geneLocation>
<reference evidence="1" key="1">
    <citation type="journal article" date="2014" name="Microbiology">
        <title>A 2,4-dichlorophenoxyacetic acid degradation plasmid pM7012 discloses distribution of an unclassified megaplasmid group across bacterial species.</title>
        <authorList>
            <person name="Sakai Y."/>
            <person name="Ogawa N."/>
            <person name="Shimomura Y."/>
            <person name="Fujii T."/>
        </authorList>
    </citation>
    <scope>NUCLEOTIDE SEQUENCE</scope>
    <source>
        <strain evidence="1">M701</strain>
    </source>
</reference>
<keyword evidence="1" id="KW-0614">Plasmid</keyword>
<proteinExistence type="predicted"/>
<accession>V5YN17</accession>
<sequence length="119" mass="13242">MAIAVVKEDKETLRSWGIGLDRELEHCHFCGKETDAWHLASNTPVCECCANTRDAHDIPDSPDFLRAAVARAICSACGERPEHVGDARGNAYRWQDYLPSADAAIAAYQAVDKQRRERV</sequence>
<organism evidence="1">
    <name type="scientific">Burkholderia sp. M701</name>
    <dbReference type="NCBI Taxonomy" id="326454"/>
    <lineage>
        <taxon>Bacteria</taxon>
        <taxon>Pseudomonadati</taxon>
        <taxon>Pseudomonadota</taxon>
        <taxon>Betaproteobacteria</taxon>
        <taxon>Burkholderiales</taxon>
        <taxon>Burkholderiaceae</taxon>
        <taxon>Burkholderia</taxon>
    </lineage>
</organism>
<dbReference type="EMBL" id="AB853026">
    <property type="protein sequence ID" value="BAO18955.1"/>
    <property type="molecule type" value="Genomic_DNA"/>
</dbReference>
<name>V5YN17_9BURK</name>
<reference evidence="1" key="2">
    <citation type="submission" date="2024-06" db="EMBL/GenBank/DDBJ databases">
        <authorList>
            <person name="Sakai Y."/>
            <person name="Fujii T."/>
        </authorList>
    </citation>
    <scope>NUCLEOTIDE SEQUENCE</scope>
    <source>
        <strain evidence="1">M701</strain>
        <plasmid evidence="1">pM7012</plasmid>
    </source>
</reference>
<protein>
    <submittedName>
        <fullName evidence="1">Uncharacterized protein</fullName>
    </submittedName>
</protein>